<evidence type="ECO:0000313" key="6">
    <source>
        <dbReference type="Proteomes" id="UP001498469"/>
    </source>
</evidence>
<evidence type="ECO:0000256" key="1">
    <source>
        <dbReference type="ARBA" id="ARBA00022801"/>
    </source>
</evidence>
<proteinExistence type="inferred from homology"/>
<dbReference type="Proteomes" id="UP001498469">
    <property type="component" value="Unassembled WGS sequence"/>
</dbReference>
<evidence type="ECO:0000313" key="5">
    <source>
        <dbReference type="EMBL" id="MEF2112225.1"/>
    </source>
</evidence>
<name>A0ABU7ULF9_9CLOT</name>
<dbReference type="Pfam" id="PF04616">
    <property type="entry name" value="Glyco_hydro_43"/>
    <property type="match status" value="1"/>
</dbReference>
<evidence type="ECO:0000256" key="2">
    <source>
        <dbReference type="ARBA" id="ARBA00023295"/>
    </source>
</evidence>
<comment type="caution">
    <text evidence="5">The sequence shown here is derived from an EMBL/GenBank/DDBJ whole genome shotgun (WGS) entry which is preliminary data.</text>
</comment>
<dbReference type="RefSeq" id="WP_216249046.1">
    <property type="nucleotide sequence ID" value="NZ_JAZHFS010000006.1"/>
</dbReference>
<dbReference type="CDD" id="cd18617">
    <property type="entry name" value="GH43_XynB-like"/>
    <property type="match status" value="1"/>
</dbReference>
<reference evidence="5 6" key="1">
    <citation type="submission" date="2023-11" db="EMBL/GenBank/DDBJ databases">
        <title>Draft genome sequence of a psychrophilic Clostridium strain from permafrost water brine.</title>
        <authorList>
            <person name="Shcherbakova V.A."/>
            <person name="Trubitsyn V.E."/>
            <person name="Zakharyuk A.G."/>
        </authorList>
    </citation>
    <scope>NUCLEOTIDE SEQUENCE [LARGE SCALE GENOMIC DNA]</scope>
    <source>
        <strain evidence="5 6">14F</strain>
    </source>
</reference>
<protein>
    <submittedName>
        <fullName evidence="5">Glycoside hydrolase family 43 protein</fullName>
    </submittedName>
</protein>
<dbReference type="PANTHER" id="PTHR42812:SF12">
    <property type="entry name" value="BETA-XYLOSIDASE-RELATED"/>
    <property type="match status" value="1"/>
</dbReference>
<keyword evidence="6" id="KW-1185">Reference proteome</keyword>
<evidence type="ECO:0000256" key="3">
    <source>
        <dbReference type="RuleBase" id="RU361187"/>
    </source>
</evidence>
<comment type="similarity">
    <text evidence="3">Belongs to the glycosyl hydrolase 43 family.</text>
</comment>
<accession>A0ABU7ULF9</accession>
<dbReference type="GO" id="GO:0016787">
    <property type="term" value="F:hydrolase activity"/>
    <property type="evidence" value="ECO:0007669"/>
    <property type="project" value="UniProtKB-KW"/>
</dbReference>
<dbReference type="EMBL" id="JAZHFS010000006">
    <property type="protein sequence ID" value="MEF2112225.1"/>
    <property type="molecule type" value="Genomic_DNA"/>
</dbReference>
<dbReference type="InterPro" id="IPR006710">
    <property type="entry name" value="Glyco_hydro_43"/>
</dbReference>
<dbReference type="PANTHER" id="PTHR42812">
    <property type="entry name" value="BETA-XYLOSIDASE"/>
    <property type="match status" value="1"/>
</dbReference>
<keyword evidence="2 3" id="KW-0326">Glycosidase</keyword>
<feature type="domain" description="Beta-xylosidase C-terminal Concanavalin A-like" evidence="4">
    <location>
        <begin position="326"/>
        <end position="552"/>
    </location>
</feature>
<gene>
    <name evidence="5" type="ORF">SJI18_07895</name>
</gene>
<evidence type="ECO:0000259" key="4">
    <source>
        <dbReference type="Pfam" id="PF17851"/>
    </source>
</evidence>
<organism evidence="5 6">
    <name type="scientific">Clostridium frigoriphilum</name>
    <dbReference type="NCBI Taxonomy" id="443253"/>
    <lineage>
        <taxon>Bacteria</taxon>
        <taxon>Bacillati</taxon>
        <taxon>Bacillota</taxon>
        <taxon>Clostridia</taxon>
        <taxon>Eubacteriales</taxon>
        <taxon>Clostridiaceae</taxon>
        <taxon>Clostridium</taxon>
    </lineage>
</organism>
<keyword evidence="1 3" id="KW-0378">Hydrolase</keyword>
<dbReference type="InterPro" id="IPR041542">
    <property type="entry name" value="GH43_C2"/>
</dbReference>
<sequence>MSIEINDKQVFNNPILPGFYPDPSICRVGEEYYMINSSFVFFPGIPIFKSTDLVNWGQIGHVLDRQSQLNLEGEGYSGGIFAPTIRYHEGVFYVITTNMSNGGNFIVTARDPKGTWSDPYWIKNADGIDPSLFFDDDGRTYYTGTRTSKNPQYMGDHEIWLQEIDLNQMKLKGESHILWKGALKNASFVEGPHLYKINGFYYLLISEGGTQHYHSVTIARSKNILGTYEGNPGNPILTHRHLGKGYTISNVGHADLVETQNGEWYMVALASRPYGGDYKNLGRETFLIPVIWEDEWPLVSPGTGKVEFTYPIPILPTSFVSESEVRDDFDNEILNYKWNTIRTPKESFWSLTEKPGFLRLKVSQTGMLDNINPPPFGPFEKYKKVGNTQSPRFIGRRQQHINFEACTKMEFNTQNEYETAGIALIQNNNHQFRLEYSIENGQKVIRLIKCIAKINLDFKNATFSYENIESTLAHKVFSSEAVYLKVSAKGQEYNFYYGSSLNEMELLAGNIDGRILSSDVAGGFIGTYIGLFASSNGKYSNNIVDFDWFDYKSQD</sequence>
<dbReference type="InterPro" id="IPR051795">
    <property type="entry name" value="Glycosyl_Hydrlase_43"/>
</dbReference>
<dbReference type="Pfam" id="PF17851">
    <property type="entry name" value="GH43_C2"/>
    <property type="match status" value="1"/>
</dbReference>